<protein>
    <submittedName>
        <fullName evidence="1">Transcriptional activator</fullName>
    </submittedName>
</protein>
<gene>
    <name evidence="1" type="ORF">Acr_20g0005620</name>
</gene>
<dbReference type="AlphaFoldDB" id="A0A7J0GDA0"/>
<proteinExistence type="predicted"/>
<dbReference type="Proteomes" id="UP000585474">
    <property type="component" value="Unassembled WGS sequence"/>
</dbReference>
<accession>A0A7J0GDA0</accession>
<sequence length="187" mass="21406">MQPNNAHAPSVQTMCPTRERKRPCYTWGMAFGVIPPAEKIDSGRLRMLWLRRAFDVLPEHANDPCVTTIRIYYGTGFSRTLVGNPAHPPTSGYVDIGSTIEIATRYIAAIHDRIDCAIYAYDRPESLQDMYTARDMCSRRKNTRTDALDTFNEKNKEKVQLINRLMEISQLVNEFERFEDEDAGRAA</sequence>
<organism evidence="1 2">
    <name type="scientific">Actinidia rufa</name>
    <dbReference type="NCBI Taxonomy" id="165716"/>
    <lineage>
        <taxon>Eukaryota</taxon>
        <taxon>Viridiplantae</taxon>
        <taxon>Streptophyta</taxon>
        <taxon>Embryophyta</taxon>
        <taxon>Tracheophyta</taxon>
        <taxon>Spermatophyta</taxon>
        <taxon>Magnoliopsida</taxon>
        <taxon>eudicotyledons</taxon>
        <taxon>Gunneridae</taxon>
        <taxon>Pentapetalae</taxon>
        <taxon>asterids</taxon>
        <taxon>Ericales</taxon>
        <taxon>Actinidiaceae</taxon>
        <taxon>Actinidia</taxon>
    </lineage>
</organism>
<dbReference type="EMBL" id="BJWL01000020">
    <property type="protein sequence ID" value="GFZ08754.1"/>
    <property type="molecule type" value="Genomic_DNA"/>
</dbReference>
<dbReference type="Pfam" id="PF04949">
    <property type="entry name" value="Transcrip_act"/>
    <property type="match status" value="1"/>
</dbReference>
<keyword evidence="2" id="KW-1185">Reference proteome</keyword>
<comment type="caution">
    <text evidence="1">The sequence shown here is derived from an EMBL/GenBank/DDBJ whole genome shotgun (WGS) entry which is preliminary data.</text>
</comment>
<evidence type="ECO:0000313" key="1">
    <source>
        <dbReference type="EMBL" id="GFZ08754.1"/>
    </source>
</evidence>
<evidence type="ECO:0000313" key="2">
    <source>
        <dbReference type="Proteomes" id="UP000585474"/>
    </source>
</evidence>
<reference evidence="1 2" key="1">
    <citation type="submission" date="2019-07" db="EMBL/GenBank/DDBJ databases">
        <title>De Novo Assembly of kiwifruit Actinidia rufa.</title>
        <authorList>
            <person name="Sugita-Konishi S."/>
            <person name="Sato K."/>
            <person name="Mori E."/>
            <person name="Abe Y."/>
            <person name="Kisaki G."/>
            <person name="Hamano K."/>
            <person name="Suezawa K."/>
            <person name="Otani M."/>
            <person name="Fukuda T."/>
            <person name="Manabe T."/>
            <person name="Gomi K."/>
            <person name="Tabuchi M."/>
            <person name="Akimitsu K."/>
            <person name="Kataoka I."/>
        </authorList>
    </citation>
    <scope>NUCLEOTIDE SEQUENCE [LARGE SCALE GENOMIC DNA]</scope>
    <source>
        <strain evidence="2">cv. Fuchu</strain>
    </source>
</reference>
<name>A0A7J0GDA0_9ERIC</name>
<dbReference type="InterPro" id="IPR007033">
    <property type="entry name" value="GORAB"/>
</dbReference>